<protein>
    <submittedName>
        <fullName evidence="3">Uncharacterized protein</fullName>
    </submittedName>
</protein>
<reference evidence="3" key="1">
    <citation type="submission" date="2023-01" db="EMBL/GenBank/DDBJ databases">
        <title>Colletotrichum chrysophilum M932 genome sequence.</title>
        <authorList>
            <person name="Baroncelli R."/>
        </authorList>
    </citation>
    <scope>NUCLEOTIDE SEQUENCE</scope>
    <source>
        <strain evidence="3">M932</strain>
    </source>
</reference>
<dbReference type="AlphaFoldDB" id="A0AAD9A742"/>
<organism evidence="3 4">
    <name type="scientific">Colletotrichum chrysophilum</name>
    <dbReference type="NCBI Taxonomy" id="1836956"/>
    <lineage>
        <taxon>Eukaryota</taxon>
        <taxon>Fungi</taxon>
        <taxon>Dikarya</taxon>
        <taxon>Ascomycota</taxon>
        <taxon>Pezizomycotina</taxon>
        <taxon>Sordariomycetes</taxon>
        <taxon>Hypocreomycetidae</taxon>
        <taxon>Glomerellales</taxon>
        <taxon>Glomerellaceae</taxon>
        <taxon>Colletotrichum</taxon>
        <taxon>Colletotrichum gloeosporioides species complex</taxon>
    </lineage>
</organism>
<dbReference type="Proteomes" id="UP001243330">
    <property type="component" value="Unassembled WGS sequence"/>
</dbReference>
<proteinExistence type="predicted"/>
<accession>A0AAD9A742</accession>
<evidence type="ECO:0000256" key="2">
    <source>
        <dbReference type="SAM" id="SignalP"/>
    </source>
</evidence>
<feature type="chain" id="PRO_5042178818" evidence="2">
    <location>
        <begin position="22"/>
        <end position="282"/>
    </location>
</feature>
<evidence type="ECO:0000313" key="4">
    <source>
        <dbReference type="Proteomes" id="UP001243330"/>
    </source>
</evidence>
<comment type="caution">
    <text evidence="3">The sequence shown here is derived from an EMBL/GenBank/DDBJ whole genome shotgun (WGS) entry which is preliminary data.</text>
</comment>
<gene>
    <name evidence="3" type="ORF">CCHR01_15206</name>
</gene>
<evidence type="ECO:0000313" key="3">
    <source>
        <dbReference type="EMBL" id="KAK1842165.1"/>
    </source>
</evidence>
<feature type="region of interest" description="Disordered" evidence="1">
    <location>
        <begin position="156"/>
        <end position="175"/>
    </location>
</feature>
<keyword evidence="2" id="KW-0732">Signal</keyword>
<evidence type="ECO:0000256" key="1">
    <source>
        <dbReference type="SAM" id="MobiDB-lite"/>
    </source>
</evidence>
<name>A0AAD9A742_9PEZI</name>
<keyword evidence="4" id="KW-1185">Reference proteome</keyword>
<feature type="region of interest" description="Disordered" evidence="1">
    <location>
        <begin position="218"/>
        <end position="243"/>
    </location>
</feature>
<dbReference type="EMBL" id="JAQOWY010000430">
    <property type="protein sequence ID" value="KAK1842165.1"/>
    <property type="molecule type" value="Genomic_DNA"/>
</dbReference>
<feature type="compositionally biased region" description="Basic and acidic residues" evidence="1">
    <location>
        <begin position="231"/>
        <end position="243"/>
    </location>
</feature>
<feature type="signal peptide" evidence="2">
    <location>
        <begin position="1"/>
        <end position="21"/>
    </location>
</feature>
<sequence>MLRRDGSGWRWLLLIDAPGLACQPSHMQDMRSSQGLPPRVPECNVDVACNSQSRRWHRAVGLIGDRRKRDDGWGGIQVRDRSRRNAVKPMLDRPEWPGGPNPRSIIFNEAWHECRRWKSGFTAGYSGWASRRPSWMKADSDDLQWPFSDCRPARHHGRSGLEYSSGAPTPPGGQSWKSLGRELEEYMPTQVRCGSCTTRIRVRACTLYQSDVPVSSISTTALNSTDGGDAAAKKRDYRSETGAEGRVVAWPAPSVLRLTQCLEPGRPSMLEWCADLREESGT</sequence>